<comment type="caution">
    <text evidence="3">The sequence shown here is derived from an EMBL/GenBank/DDBJ whole genome shotgun (WGS) entry which is preliminary data.</text>
</comment>
<accession>A0ABP0Q383</accession>
<reference evidence="3 4" key="1">
    <citation type="submission" date="2024-02" db="EMBL/GenBank/DDBJ databases">
        <authorList>
            <person name="Chen Y."/>
            <person name="Shah S."/>
            <person name="Dougan E. K."/>
            <person name="Thang M."/>
            <person name="Chan C."/>
        </authorList>
    </citation>
    <scope>NUCLEOTIDE SEQUENCE [LARGE SCALE GENOMIC DNA]</scope>
</reference>
<dbReference type="EMBL" id="CAXAMN010023951">
    <property type="protein sequence ID" value="CAK9082720.1"/>
    <property type="molecule type" value="Genomic_DNA"/>
</dbReference>
<feature type="region of interest" description="Disordered" evidence="2">
    <location>
        <begin position="27"/>
        <end position="51"/>
    </location>
</feature>
<keyword evidence="4" id="KW-1185">Reference proteome</keyword>
<feature type="region of interest" description="Disordered" evidence="2">
    <location>
        <begin position="161"/>
        <end position="186"/>
    </location>
</feature>
<name>A0ABP0Q383_9DINO</name>
<keyword evidence="1" id="KW-0175">Coiled coil</keyword>
<evidence type="ECO:0000313" key="3">
    <source>
        <dbReference type="EMBL" id="CAK9082720.1"/>
    </source>
</evidence>
<evidence type="ECO:0000256" key="2">
    <source>
        <dbReference type="SAM" id="MobiDB-lite"/>
    </source>
</evidence>
<feature type="coiled-coil region" evidence="1">
    <location>
        <begin position="309"/>
        <end position="343"/>
    </location>
</feature>
<gene>
    <name evidence="3" type="ORF">CCMP2556_LOCUS40391</name>
</gene>
<feature type="region of interest" description="Disordered" evidence="2">
    <location>
        <begin position="405"/>
        <end position="435"/>
    </location>
</feature>
<evidence type="ECO:0000313" key="4">
    <source>
        <dbReference type="Proteomes" id="UP001642484"/>
    </source>
</evidence>
<protein>
    <submittedName>
        <fullName evidence="3">Uncharacterized protein</fullName>
    </submittedName>
</protein>
<feature type="compositionally biased region" description="Low complexity" evidence="2">
    <location>
        <begin position="163"/>
        <end position="179"/>
    </location>
</feature>
<evidence type="ECO:0000256" key="1">
    <source>
        <dbReference type="SAM" id="Coils"/>
    </source>
</evidence>
<proteinExistence type="predicted"/>
<organism evidence="3 4">
    <name type="scientific">Durusdinium trenchii</name>
    <dbReference type="NCBI Taxonomy" id="1381693"/>
    <lineage>
        <taxon>Eukaryota</taxon>
        <taxon>Sar</taxon>
        <taxon>Alveolata</taxon>
        <taxon>Dinophyceae</taxon>
        <taxon>Suessiales</taxon>
        <taxon>Symbiodiniaceae</taxon>
        <taxon>Durusdinium</taxon>
    </lineage>
</organism>
<dbReference type="Proteomes" id="UP001642484">
    <property type="component" value="Unassembled WGS sequence"/>
</dbReference>
<sequence length="435" mass="47690">MLDLSGEVCGEGCWKSLLVLLAHTRGSDREPKKLPGTIQRPKSKAGTSLEDPNKKRLRRVVVNALVQLQSLQEVALEELEGAVARLKAEAPSTVSARSSRSKFQRSFSAIAKPTTEPGGQDHLEDLSAKRSLRRSWTTSMSQAGKLVSAILRPFEDGDTPGNSTVVSAAASEVASDSDTPSLKPSPRDRGAAALIALIQHGFMFLTCILSSFRELVNESKDIKAKSKVSRITFEGSAPLDTLEKQESDSEEEELPQGIRRLRVGSDASSVGRKSDTSSVNWRADALDVGENLAAEAAAKKGHTSIDSIVALVEAERERWDEEKQALEAKLEELKDHLRSMQAQLSPDAEKQALKAQYQELRKAMKARSRFGAWVCERHMIESDDEEPNAEREELRNKISELSTRLRQAKASLGAASSESDVSPSRRSPGIMRHKK</sequence>
<feature type="compositionally biased region" description="Low complexity" evidence="2">
    <location>
        <begin position="416"/>
        <end position="428"/>
    </location>
</feature>